<dbReference type="Proteomes" id="UP000243459">
    <property type="component" value="Chromosome 9"/>
</dbReference>
<dbReference type="Pfam" id="PF01556">
    <property type="entry name" value="DnaJ_C"/>
    <property type="match status" value="1"/>
</dbReference>
<evidence type="ECO:0000259" key="2">
    <source>
        <dbReference type="PROSITE" id="PS50076"/>
    </source>
</evidence>
<protein>
    <recommendedName>
        <fullName evidence="2">J domain-containing protein</fullName>
    </recommendedName>
</protein>
<gene>
    <name evidence="3" type="ORF">A4U43_C09F6950</name>
</gene>
<dbReference type="CDD" id="cd10747">
    <property type="entry name" value="DnaJ_C"/>
    <property type="match status" value="1"/>
</dbReference>
<dbReference type="PROSITE" id="PS50076">
    <property type="entry name" value="DNAJ_2"/>
    <property type="match status" value="1"/>
</dbReference>
<keyword evidence="1" id="KW-0143">Chaperone</keyword>
<dbReference type="OrthoDB" id="550424at2759"/>
<dbReference type="Gene3D" id="2.60.260.20">
    <property type="entry name" value="Urease metallochaperone UreE, N-terminal domain"/>
    <property type="match status" value="2"/>
</dbReference>
<dbReference type="AlphaFoldDB" id="A0A5P1E5V0"/>
<dbReference type="GO" id="GO:0006457">
    <property type="term" value="P:protein folding"/>
    <property type="evidence" value="ECO:0007669"/>
    <property type="project" value="InterPro"/>
</dbReference>
<keyword evidence="4" id="KW-1185">Reference proteome</keyword>
<dbReference type="GO" id="GO:0005829">
    <property type="term" value="C:cytosol"/>
    <property type="evidence" value="ECO:0007669"/>
    <property type="project" value="TreeGrafter"/>
</dbReference>
<accession>A0A5P1E5V0</accession>
<feature type="domain" description="J" evidence="2">
    <location>
        <begin position="6"/>
        <end position="65"/>
    </location>
</feature>
<dbReference type="PRINTS" id="PR00625">
    <property type="entry name" value="JDOMAIN"/>
</dbReference>
<evidence type="ECO:0000256" key="1">
    <source>
        <dbReference type="ARBA" id="ARBA00023186"/>
    </source>
</evidence>
<dbReference type="GO" id="GO:0051082">
    <property type="term" value="F:unfolded protein binding"/>
    <property type="evidence" value="ECO:0007669"/>
    <property type="project" value="InterPro"/>
</dbReference>
<dbReference type="Gramene" id="ONK58014">
    <property type="protein sequence ID" value="ONK58014"/>
    <property type="gene ID" value="A4U43_C09F6950"/>
</dbReference>
<reference evidence="4" key="1">
    <citation type="journal article" date="2017" name="Nat. Commun.">
        <title>The asparagus genome sheds light on the origin and evolution of a young Y chromosome.</title>
        <authorList>
            <person name="Harkess A."/>
            <person name="Zhou J."/>
            <person name="Xu C."/>
            <person name="Bowers J.E."/>
            <person name="Van der Hulst R."/>
            <person name="Ayyampalayam S."/>
            <person name="Mercati F."/>
            <person name="Riccardi P."/>
            <person name="McKain M.R."/>
            <person name="Kakrana A."/>
            <person name="Tang H."/>
            <person name="Ray J."/>
            <person name="Groenendijk J."/>
            <person name="Arikit S."/>
            <person name="Mathioni S.M."/>
            <person name="Nakano M."/>
            <person name="Shan H."/>
            <person name="Telgmann-Rauber A."/>
            <person name="Kanno A."/>
            <person name="Yue Z."/>
            <person name="Chen H."/>
            <person name="Li W."/>
            <person name="Chen Y."/>
            <person name="Xu X."/>
            <person name="Zhang Y."/>
            <person name="Luo S."/>
            <person name="Chen H."/>
            <person name="Gao J."/>
            <person name="Mao Z."/>
            <person name="Pires J.C."/>
            <person name="Luo M."/>
            <person name="Kudrna D."/>
            <person name="Wing R.A."/>
            <person name="Meyers B.C."/>
            <person name="Yi K."/>
            <person name="Kong H."/>
            <person name="Lavrijsen P."/>
            <person name="Sunseri F."/>
            <person name="Falavigna A."/>
            <person name="Ye Y."/>
            <person name="Leebens-Mack J.H."/>
            <person name="Chen G."/>
        </authorList>
    </citation>
    <scope>NUCLEOTIDE SEQUENCE [LARGE SCALE GENOMIC DNA]</scope>
    <source>
        <strain evidence="4">cv. DH0086</strain>
    </source>
</reference>
<proteinExistence type="predicted"/>
<dbReference type="SUPFAM" id="SSF49493">
    <property type="entry name" value="HSP40/DnaJ peptide-binding domain"/>
    <property type="match status" value="2"/>
</dbReference>
<dbReference type="GO" id="GO:0051087">
    <property type="term" value="F:protein-folding chaperone binding"/>
    <property type="evidence" value="ECO:0007669"/>
    <property type="project" value="TreeGrafter"/>
</dbReference>
<dbReference type="SUPFAM" id="SSF46565">
    <property type="entry name" value="Chaperone J-domain"/>
    <property type="match status" value="1"/>
</dbReference>
<dbReference type="PANTHER" id="PTHR24078">
    <property type="entry name" value="DNAJ HOMOLOG SUBFAMILY C MEMBER"/>
    <property type="match status" value="1"/>
</dbReference>
<dbReference type="GO" id="GO:0005783">
    <property type="term" value="C:endoplasmic reticulum"/>
    <property type="evidence" value="ECO:0007669"/>
    <property type="project" value="UniProtKB-ARBA"/>
</dbReference>
<dbReference type="Gene3D" id="1.10.287.110">
    <property type="entry name" value="DnaJ domain"/>
    <property type="match status" value="1"/>
</dbReference>
<dbReference type="FunFam" id="2.60.260.20:FF:000041">
    <property type="entry name" value="HSP40/DnaJ peptide-binding protein"/>
    <property type="match status" value="1"/>
</dbReference>
<dbReference type="CDD" id="cd06257">
    <property type="entry name" value="DnaJ"/>
    <property type="match status" value="1"/>
</dbReference>
<dbReference type="SMART" id="SM00271">
    <property type="entry name" value="DnaJ"/>
    <property type="match status" value="1"/>
</dbReference>
<dbReference type="OMA" id="ITFNGFT"/>
<dbReference type="EMBL" id="CM007389">
    <property type="protein sequence ID" value="ONK58014.1"/>
    <property type="molecule type" value="Genomic_DNA"/>
</dbReference>
<dbReference type="FunFam" id="2.60.260.20:FF:000015">
    <property type="entry name" value="Heat shock protein 40"/>
    <property type="match status" value="1"/>
</dbReference>
<name>A0A5P1E5V0_ASPOF</name>
<dbReference type="InterPro" id="IPR002939">
    <property type="entry name" value="DnaJ_C"/>
</dbReference>
<dbReference type="InterPro" id="IPR051339">
    <property type="entry name" value="DnaJ_subfamily_B"/>
</dbReference>
<dbReference type="InterPro" id="IPR036869">
    <property type="entry name" value="J_dom_sf"/>
</dbReference>
<organism evidence="3 4">
    <name type="scientific">Asparagus officinalis</name>
    <name type="common">Garden asparagus</name>
    <dbReference type="NCBI Taxonomy" id="4686"/>
    <lineage>
        <taxon>Eukaryota</taxon>
        <taxon>Viridiplantae</taxon>
        <taxon>Streptophyta</taxon>
        <taxon>Embryophyta</taxon>
        <taxon>Tracheophyta</taxon>
        <taxon>Spermatophyta</taxon>
        <taxon>Magnoliopsida</taxon>
        <taxon>Liliopsida</taxon>
        <taxon>Asparagales</taxon>
        <taxon>Asparagaceae</taxon>
        <taxon>Asparagoideae</taxon>
        <taxon>Asparagus</taxon>
    </lineage>
</organism>
<dbReference type="InterPro" id="IPR001623">
    <property type="entry name" value="DnaJ_domain"/>
</dbReference>
<evidence type="ECO:0000313" key="3">
    <source>
        <dbReference type="EMBL" id="ONK58014.1"/>
    </source>
</evidence>
<evidence type="ECO:0000313" key="4">
    <source>
        <dbReference type="Proteomes" id="UP000243459"/>
    </source>
</evidence>
<sequence length="275" mass="31357">MANPSKFYEVLNLSEDSSPQEIRKAYKILAKKWHPDKHPVSSKREAEAKFKAISQAYEALSDQEFTNKASVHGNTHLNLKRSCSSVSNDVKRKPMPKESKLECTLEELFWGCKKEVKFTRDVVTNAGWVLQKQECHTITVKPGWRKGTKIIFDSMGDEMPGFLPADIVFLISEKYHPLFKRIGDNLVLKVKVTLANALTGWSFTFRLIDGEKISCYFHNEIIFPGYEKVIKGKGMPIANKHGARGDLIIKFHVVFPRELSGEQRKCVVELLKESN</sequence>
<dbReference type="InterPro" id="IPR008971">
    <property type="entry name" value="HSP40/DnaJ_pept-bd"/>
</dbReference>
<dbReference type="Pfam" id="PF00226">
    <property type="entry name" value="DnaJ"/>
    <property type="match status" value="1"/>
</dbReference>
<dbReference type="PANTHER" id="PTHR24078:SF522">
    <property type="entry name" value="DNAJ CHAPERONE C-TERMINAL DOMAIN-CONTAINING PROTEIN"/>
    <property type="match status" value="1"/>
</dbReference>